<keyword evidence="4" id="KW-0812">Transmembrane</keyword>
<sequence>MKTAFSRTHLQKKYLSIGIIVLISGFVLLAGCNTFTKTTPTPAVPVKTGAGAAAEAKVIPIRSSTLSFAATGKIESIQAPEGSFVKKGDPIAHLEGSEHAQAAIAAAELQEASAKKALDDLKEKAKLAEADAEMAVAVASQELKDAKDHREDLNYKRVNQYMLESIQAQLTMAEQAVDDAETAFSYVQDRPEDDADRAKALMYLSQARLARDQVKRNLEYAEGPPTSQDIAEADARVSKAQAALEDAQRTYERRKTGPDPKDLAIAEANVKNATAQVDAARSSLADLELTAPFDGQIIVNNLAIGELASAGQVMIGDISAWQVETTDLKEVDIVGIEAGMPVTITFDAIPGLEMKGTVNRVKGYGVSVRGDNTYTVTIDLQGTDERLLWNMTARVTFPVTRTKSETPLP</sequence>
<dbReference type="RefSeq" id="WP_062421336.1">
    <property type="nucleotide sequence ID" value="NZ_BBYA01000008.1"/>
</dbReference>
<proteinExistence type="predicted"/>
<evidence type="ECO:0000313" key="7">
    <source>
        <dbReference type="Proteomes" id="UP000050430"/>
    </source>
</evidence>
<dbReference type="SUPFAM" id="SSF111369">
    <property type="entry name" value="HlyD-like secretion proteins"/>
    <property type="match status" value="1"/>
</dbReference>
<keyword evidence="4" id="KW-0472">Membrane</keyword>
<dbReference type="AlphaFoldDB" id="A0A0P6X0D4"/>
<dbReference type="GO" id="GO:0030313">
    <property type="term" value="C:cell envelope"/>
    <property type="evidence" value="ECO:0007669"/>
    <property type="project" value="UniProtKB-SubCell"/>
</dbReference>
<feature type="coiled-coil region" evidence="3">
    <location>
        <begin position="104"/>
        <end position="138"/>
    </location>
</feature>
<evidence type="ECO:0000259" key="5">
    <source>
        <dbReference type="Pfam" id="PF25990"/>
    </source>
</evidence>
<feature type="coiled-coil region" evidence="3">
    <location>
        <begin position="230"/>
        <end position="290"/>
    </location>
</feature>
<dbReference type="STRING" id="229920.ADM99_05760"/>
<comment type="caution">
    <text evidence="6">The sequence shown here is derived from an EMBL/GenBank/DDBJ whole genome shotgun (WGS) entry which is preliminary data.</text>
</comment>
<dbReference type="EMBL" id="LGCK01000007">
    <property type="protein sequence ID" value="KPL72611.1"/>
    <property type="molecule type" value="Genomic_DNA"/>
</dbReference>
<keyword evidence="7" id="KW-1185">Reference proteome</keyword>
<dbReference type="PANTHER" id="PTHR32347:SF23">
    <property type="entry name" value="BLL5650 PROTEIN"/>
    <property type="match status" value="1"/>
</dbReference>
<keyword evidence="4" id="KW-1133">Transmembrane helix</keyword>
<evidence type="ECO:0000256" key="3">
    <source>
        <dbReference type="SAM" id="Coils"/>
    </source>
</evidence>
<feature type="transmembrane region" description="Helical" evidence="4">
    <location>
        <begin position="12"/>
        <end position="31"/>
    </location>
</feature>
<evidence type="ECO:0000256" key="1">
    <source>
        <dbReference type="ARBA" id="ARBA00004196"/>
    </source>
</evidence>
<dbReference type="PROSITE" id="PS51257">
    <property type="entry name" value="PROKAR_LIPOPROTEIN"/>
    <property type="match status" value="1"/>
</dbReference>
<dbReference type="OrthoDB" id="152946at2"/>
<gene>
    <name evidence="6" type="ORF">ADM99_05760</name>
</gene>
<organism evidence="6 7">
    <name type="scientific">Leptolinea tardivitalis</name>
    <dbReference type="NCBI Taxonomy" id="229920"/>
    <lineage>
        <taxon>Bacteria</taxon>
        <taxon>Bacillati</taxon>
        <taxon>Chloroflexota</taxon>
        <taxon>Anaerolineae</taxon>
        <taxon>Anaerolineales</taxon>
        <taxon>Anaerolineaceae</taxon>
        <taxon>Leptolinea</taxon>
    </lineage>
</organism>
<accession>A0A0P6X0D4</accession>
<dbReference type="InterPro" id="IPR058636">
    <property type="entry name" value="Beta-barrel_YknX"/>
</dbReference>
<dbReference type="InterPro" id="IPR050465">
    <property type="entry name" value="UPF0194_transport"/>
</dbReference>
<protein>
    <recommendedName>
        <fullName evidence="5">YknX-like beta-barrel domain-containing protein</fullName>
    </recommendedName>
</protein>
<dbReference type="Pfam" id="PF25990">
    <property type="entry name" value="Beta-barrel_YknX"/>
    <property type="match status" value="1"/>
</dbReference>
<comment type="subcellular location">
    <subcellularLocation>
        <location evidence="1">Cell envelope</location>
    </subcellularLocation>
</comment>
<evidence type="ECO:0000256" key="4">
    <source>
        <dbReference type="SAM" id="Phobius"/>
    </source>
</evidence>
<dbReference type="PANTHER" id="PTHR32347">
    <property type="entry name" value="EFFLUX SYSTEM COMPONENT YKNX-RELATED"/>
    <property type="match status" value="1"/>
</dbReference>
<evidence type="ECO:0000256" key="2">
    <source>
        <dbReference type="ARBA" id="ARBA00023054"/>
    </source>
</evidence>
<feature type="domain" description="YknX-like beta-barrel" evidence="5">
    <location>
        <begin position="326"/>
        <end position="387"/>
    </location>
</feature>
<name>A0A0P6X0D4_9CHLR</name>
<dbReference type="Proteomes" id="UP000050430">
    <property type="component" value="Unassembled WGS sequence"/>
</dbReference>
<reference evidence="6 7" key="1">
    <citation type="submission" date="2015-07" db="EMBL/GenBank/DDBJ databases">
        <title>Genome sequence of Leptolinea tardivitalis DSM 16556.</title>
        <authorList>
            <person name="Hemp J."/>
            <person name="Ward L.M."/>
            <person name="Pace L.A."/>
            <person name="Fischer W.W."/>
        </authorList>
    </citation>
    <scope>NUCLEOTIDE SEQUENCE [LARGE SCALE GENOMIC DNA]</scope>
    <source>
        <strain evidence="6 7">YMTK-2</strain>
    </source>
</reference>
<dbReference type="Gene3D" id="2.40.30.170">
    <property type="match status" value="1"/>
</dbReference>
<evidence type="ECO:0000313" key="6">
    <source>
        <dbReference type="EMBL" id="KPL72611.1"/>
    </source>
</evidence>
<keyword evidence="2 3" id="KW-0175">Coiled coil</keyword>
<dbReference type="Gene3D" id="2.40.50.100">
    <property type="match status" value="1"/>
</dbReference>